<protein>
    <recommendedName>
        <fullName evidence="1">YoaR-like putative peptidoglycan binding domain-containing protein</fullName>
    </recommendedName>
</protein>
<dbReference type="PANTHER" id="PTHR35788:SF1">
    <property type="entry name" value="EXPORTED PROTEIN"/>
    <property type="match status" value="1"/>
</dbReference>
<dbReference type="InterPro" id="IPR052913">
    <property type="entry name" value="Glycopeptide_resist_protein"/>
</dbReference>
<dbReference type="RefSeq" id="WP_425315969.1">
    <property type="nucleotide sequence ID" value="NZ_CAJRAY010000043.1"/>
</dbReference>
<feature type="domain" description="YoaR-like putative peptidoglycan binding" evidence="1">
    <location>
        <begin position="49"/>
        <end position="98"/>
    </location>
</feature>
<proteinExistence type="predicted"/>
<evidence type="ECO:0000259" key="1">
    <source>
        <dbReference type="Pfam" id="PF12229"/>
    </source>
</evidence>
<dbReference type="Pfam" id="PF04294">
    <property type="entry name" value="VanW"/>
    <property type="match status" value="1"/>
</dbReference>
<gene>
    <name evidence="2" type="primary">txxe 2066-yoaR</name>
    <name evidence="2" type="ORF">TXXE_10105</name>
</gene>
<organism evidence="2 3">
    <name type="scientific">Thermobacillus xylanilyticus</name>
    <dbReference type="NCBI Taxonomy" id="76633"/>
    <lineage>
        <taxon>Bacteria</taxon>
        <taxon>Bacillati</taxon>
        <taxon>Bacillota</taxon>
        <taxon>Bacilli</taxon>
        <taxon>Bacillales</taxon>
        <taxon>Paenibacillaceae</taxon>
        <taxon>Thermobacillus</taxon>
    </lineage>
</organism>
<evidence type="ECO:0000313" key="2">
    <source>
        <dbReference type="EMBL" id="CAG5086446.1"/>
    </source>
</evidence>
<accession>A0ABN7RUS6</accession>
<name>A0ABN7RUS6_THEXY</name>
<dbReference type="Pfam" id="PF12229">
    <property type="entry name" value="PG_binding_4"/>
    <property type="match status" value="1"/>
</dbReference>
<dbReference type="InterPro" id="IPR022029">
    <property type="entry name" value="YoaR-like_PG-bd"/>
</dbReference>
<comment type="caution">
    <text evidence="2">The sequence shown here is derived from an EMBL/GenBank/DDBJ whole genome shotgun (WGS) entry which is preliminary data.</text>
</comment>
<dbReference type="EMBL" id="CAJRAY010000043">
    <property type="protein sequence ID" value="CAG5086446.1"/>
    <property type="molecule type" value="Genomic_DNA"/>
</dbReference>
<dbReference type="InterPro" id="IPR007391">
    <property type="entry name" value="Vancomycin_resist_VanW"/>
</dbReference>
<dbReference type="Proteomes" id="UP000681526">
    <property type="component" value="Unassembled WGS sequence"/>
</dbReference>
<evidence type="ECO:0000313" key="3">
    <source>
        <dbReference type="Proteomes" id="UP000681526"/>
    </source>
</evidence>
<sequence length="308" mass="33700">MKWMMLAGLIALLSPDLPDGADGALTIRLPGETIRIHRGEFALPGTGFVDPAKLDRLADGLAAKVDVPARNAKFAANGTIRPEQPGRKLDREAFESQFYAYFYGSGEADMEPPARPVPAKVDSELLVGLKEKVIGQYVTYYNPGNRNRSHNIELASAALDSTVVFPGETFSFNRTIGKRTVERGYRQAPVIVRGELSEGVGGGICQVSSTLFNAVDNAGLQIVERYAHSRHVAYVPPGRDATVSWYGPDFAFRNTLNQPVLIRAYAARGTMRVVLYSTESVRHHPREVPGIQRGQIEEVRDALHPDAG</sequence>
<keyword evidence="3" id="KW-1185">Reference proteome</keyword>
<dbReference type="PANTHER" id="PTHR35788">
    <property type="entry name" value="EXPORTED PROTEIN-RELATED"/>
    <property type="match status" value="1"/>
</dbReference>
<reference evidence="2 3" key="1">
    <citation type="submission" date="2021-04" db="EMBL/GenBank/DDBJ databases">
        <authorList>
            <person name="Rakotoarivonina H."/>
        </authorList>
    </citation>
    <scope>NUCLEOTIDE SEQUENCE [LARGE SCALE GENOMIC DNA]</scope>
    <source>
        <strain evidence="2 3">XE</strain>
    </source>
</reference>